<dbReference type="AlphaFoldDB" id="A0A6S7JE49"/>
<gene>
    <name evidence="1" type="ORF">PACLA_8A069262</name>
</gene>
<dbReference type="EMBL" id="CACRXK020016901">
    <property type="protein sequence ID" value="CAB4030476.1"/>
    <property type="molecule type" value="Genomic_DNA"/>
</dbReference>
<comment type="caution">
    <text evidence="1">The sequence shown here is derived from an EMBL/GenBank/DDBJ whole genome shotgun (WGS) entry which is preliminary data.</text>
</comment>
<sequence length="189" mass="21983">MSEKGNYLLAVIKTKEIYDTLAESLSNIIEEMEQTKSINVDGTTYDLEYFLGGDWKFLACVCGIGGANANYACIWCTCPKIERHNMEKSWSILDPGHVHHMHFGARSLEKIEKFSKTKKYNCNHAPLFSFIPISRDVIIDTLHLYLRITDNLIKLLIRELKRADAIERKKLFTDNFPRDKYKHMAEYEK</sequence>
<dbReference type="Proteomes" id="UP001152795">
    <property type="component" value="Unassembled WGS sequence"/>
</dbReference>
<reference evidence="1" key="1">
    <citation type="submission" date="2020-04" db="EMBL/GenBank/DDBJ databases">
        <authorList>
            <person name="Alioto T."/>
            <person name="Alioto T."/>
            <person name="Gomez Garrido J."/>
        </authorList>
    </citation>
    <scope>NUCLEOTIDE SEQUENCE</scope>
    <source>
        <strain evidence="1">A484AB</strain>
    </source>
</reference>
<keyword evidence="2" id="KW-1185">Reference proteome</keyword>
<proteinExistence type="predicted"/>
<dbReference type="PANTHER" id="PTHR31424">
    <property type="entry name" value="PROTEIN CBG23806"/>
    <property type="match status" value="1"/>
</dbReference>
<evidence type="ECO:0000313" key="2">
    <source>
        <dbReference type="Proteomes" id="UP001152795"/>
    </source>
</evidence>
<name>A0A6S7JE49_PARCT</name>
<evidence type="ECO:0000313" key="1">
    <source>
        <dbReference type="EMBL" id="CAB4030476.1"/>
    </source>
</evidence>
<dbReference type="OrthoDB" id="5982080at2759"/>
<protein>
    <submittedName>
        <fullName evidence="1">Uncharacterized protein</fullName>
    </submittedName>
</protein>
<accession>A0A6S7JE49</accession>
<organism evidence="1 2">
    <name type="scientific">Paramuricea clavata</name>
    <name type="common">Red gorgonian</name>
    <name type="synonym">Violescent sea-whip</name>
    <dbReference type="NCBI Taxonomy" id="317549"/>
    <lineage>
        <taxon>Eukaryota</taxon>
        <taxon>Metazoa</taxon>
        <taxon>Cnidaria</taxon>
        <taxon>Anthozoa</taxon>
        <taxon>Octocorallia</taxon>
        <taxon>Malacalcyonacea</taxon>
        <taxon>Plexauridae</taxon>
        <taxon>Paramuricea</taxon>
    </lineage>
</organism>